<evidence type="ECO:0000256" key="4">
    <source>
        <dbReference type="RuleBase" id="RU363044"/>
    </source>
</evidence>
<name>A0A9J5XET2_SOLCO</name>
<dbReference type="EMBL" id="JACXVP010000009">
    <property type="protein sequence ID" value="KAG5586905.1"/>
    <property type="molecule type" value="Genomic_DNA"/>
</dbReference>
<dbReference type="GO" id="GO:0016020">
    <property type="term" value="C:membrane"/>
    <property type="evidence" value="ECO:0007669"/>
    <property type="project" value="InterPro"/>
</dbReference>
<evidence type="ECO:0000256" key="5">
    <source>
        <dbReference type="SAM" id="Phobius"/>
    </source>
</evidence>
<comment type="similarity">
    <text evidence="4">Belongs to the helicase family.</text>
</comment>
<dbReference type="InterPro" id="IPR049163">
    <property type="entry name" value="Pif1-like_2B_dom"/>
</dbReference>
<evidence type="ECO:0000256" key="1">
    <source>
        <dbReference type="ARBA" id="ARBA00022692"/>
    </source>
</evidence>
<accession>A0A9J5XET2</accession>
<evidence type="ECO:0000259" key="6">
    <source>
        <dbReference type="Pfam" id="PF05970"/>
    </source>
</evidence>
<evidence type="ECO:0000313" key="8">
    <source>
        <dbReference type="EMBL" id="KAG5586905.1"/>
    </source>
</evidence>
<keyword evidence="1 5" id="KW-0812">Transmembrane</keyword>
<dbReference type="Proteomes" id="UP000824120">
    <property type="component" value="Chromosome 9"/>
</dbReference>
<comment type="cofactor">
    <cofactor evidence="4">
        <name>Mg(2+)</name>
        <dbReference type="ChEBI" id="CHEBI:18420"/>
    </cofactor>
</comment>
<keyword evidence="4" id="KW-0547">Nucleotide-binding</keyword>
<dbReference type="GO" id="GO:0016787">
    <property type="term" value="F:hydrolase activity"/>
    <property type="evidence" value="ECO:0007669"/>
    <property type="project" value="UniProtKB-KW"/>
</dbReference>
<keyword evidence="4" id="KW-0234">DNA repair</keyword>
<comment type="catalytic activity">
    <reaction evidence="4">
        <text>ATP + H2O = ADP + phosphate + H(+)</text>
        <dbReference type="Rhea" id="RHEA:13065"/>
        <dbReference type="ChEBI" id="CHEBI:15377"/>
        <dbReference type="ChEBI" id="CHEBI:15378"/>
        <dbReference type="ChEBI" id="CHEBI:30616"/>
        <dbReference type="ChEBI" id="CHEBI:43474"/>
        <dbReference type="ChEBI" id="CHEBI:456216"/>
        <dbReference type="EC" id="5.6.2.3"/>
    </reaction>
</comment>
<dbReference type="GO" id="GO:0006281">
    <property type="term" value="P:DNA repair"/>
    <property type="evidence" value="ECO:0007669"/>
    <property type="project" value="UniProtKB-KW"/>
</dbReference>
<evidence type="ECO:0000313" key="9">
    <source>
        <dbReference type="Proteomes" id="UP000824120"/>
    </source>
</evidence>
<dbReference type="Pfam" id="PF21530">
    <property type="entry name" value="Pif1_2B_dom"/>
    <property type="match status" value="1"/>
</dbReference>
<feature type="domain" description="DNA helicase Pif1-like DEAD-box helicase" evidence="6">
    <location>
        <begin position="90"/>
        <end position="281"/>
    </location>
</feature>
<sequence>MTEAVCYQMPYSLRHLFATLLVYCNPDNPKELWEQFEESMSEDFNKLPNMDPKKTRHLVLNHINHVLHSMGHDVNEYRLISENVVSSRVQVLTNESGAFFIDGPGGSGKTFLYRALLATVRSKGFIALATATSGVAASILPGGRTAHSRFKIPINIDEQFSCNISKQSSLASLIRDAKLIVWDEVSMYKKNMIEAFDLLMKDLTETNILFGGKVVVFGGDFRQTLPVVRSGKKEDFISESILNSRIWNQLEKLRLSENMRARTDPVFCEYLMRIGNGKEKTNINNKIEIPKQFIIPFTTEKESLDLLFKVIYPNLHTSFNDSSFMTSRVILTTKNDFVDELNDRLITQFPTVAKIFIATDETIEPNDQPQFEDFLHTLNLPGLPPYRLMLKQNCLVILLRNLNPSEGLCNGTRLVCCDFKTHVISCKIASGDFKDKHVFIPRIPLLSSEDEKIPIPFKRTQFPIRLCFAMTINKAQGQTLDYVGIYLREPVFSHGQLYVALSRAKTSNCIKILIRPPTTDNDDDQSTSTAQNRYRMLTYDAGLLCRQLKQSDKPTTYAKQMMIHQDYTIGSCVKGTIVPIQNHNFPCSLKKHYIPANVAMDERIINLELSETADDETQLLKMDGILMRCLTENPKRNAAGRFHHNQSSCSVSVRCLDTGLNSTFRGVMCLILSRMVSRRQDAYAKVAMVIEKTIGSWEKQVVKNSYKHFKRLSYFHFAIMYSSYALAIWYGARFILGKGYTGGEVLNVFNVKLLHSVASNLLLKPETITQNFMISKFLYGEFSAKMCDAGGELTMHGRNNSQILEKCKSNQAVRLVFDLKLKC</sequence>
<keyword evidence="9" id="KW-1185">Reference proteome</keyword>
<dbReference type="InterPro" id="IPR010285">
    <property type="entry name" value="DNA_helicase_pif1-like_DEAD"/>
</dbReference>
<dbReference type="OrthoDB" id="1302464at2759"/>
<dbReference type="GO" id="GO:0043139">
    <property type="term" value="F:5'-3' DNA helicase activity"/>
    <property type="evidence" value="ECO:0007669"/>
    <property type="project" value="UniProtKB-EC"/>
</dbReference>
<evidence type="ECO:0000256" key="2">
    <source>
        <dbReference type="ARBA" id="ARBA00022989"/>
    </source>
</evidence>
<organism evidence="8 9">
    <name type="scientific">Solanum commersonii</name>
    <name type="common">Commerson's wild potato</name>
    <name type="synonym">Commerson's nightshade</name>
    <dbReference type="NCBI Taxonomy" id="4109"/>
    <lineage>
        <taxon>Eukaryota</taxon>
        <taxon>Viridiplantae</taxon>
        <taxon>Streptophyta</taxon>
        <taxon>Embryophyta</taxon>
        <taxon>Tracheophyta</taxon>
        <taxon>Spermatophyta</taxon>
        <taxon>Magnoliopsida</taxon>
        <taxon>eudicotyledons</taxon>
        <taxon>Gunneridae</taxon>
        <taxon>Pentapetalae</taxon>
        <taxon>asterids</taxon>
        <taxon>lamiids</taxon>
        <taxon>Solanales</taxon>
        <taxon>Solanaceae</taxon>
        <taxon>Solanoideae</taxon>
        <taxon>Solaneae</taxon>
        <taxon>Solanum</taxon>
    </lineage>
</organism>
<keyword evidence="4" id="KW-0227">DNA damage</keyword>
<dbReference type="SUPFAM" id="SSF52540">
    <property type="entry name" value="P-loop containing nucleoside triphosphate hydrolases"/>
    <property type="match status" value="2"/>
</dbReference>
<dbReference type="InterPro" id="IPR036640">
    <property type="entry name" value="ABC1_TM_sf"/>
</dbReference>
<keyword evidence="2 5" id="KW-1133">Transmembrane helix</keyword>
<dbReference type="Gene3D" id="3.40.50.300">
    <property type="entry name" value="P-loop containing nucleotide triphosphate hydrolases"/>
    <property type="match status" value="2"/>
</dbReference>
<evidence type="ECO:0000256" key="3">
    <source>
        <dbReference type="ARBA" id="ARBA00023136"/>
    </source>
</evidence>
<dbReference type="FunFam" id="3.40.50.300:FF:002884">
    <property type="entry name" value="ATP-dependent DNA helicase"/>
    <property type="match status" value="1"/>
</dbReference>
<protein>
    <recommendedName>
        <fullName evidence="4">ATP-dependent DNA helicase</fullName>
        <ecNumber evidence="4">5.6.2.3</ecNumber>
    </recommendedName>
</protein>
<evidence type="ECO:0000259" key="7">
    <source>
        <dbReference type="Pfam" id="PF21530"/>
    </source>
</evidence>
<dbReference type="PANTHER" id="PTHR10492">
    <property type="match status" value="1"/>
</dbReference>
<dbReference type="InterPro" id="IPR027417">
    <property type="entry name" value="P-loop_NTPase"/>
</dbReference>
<feature type="domain" description="DNA helicase Pif1-like 2B" evidence="7">
    <location>
        <begin position="373"/>
        <end position="416"/>
    </location>
</feature>
<dbReference type="EC" id="5.6.2.3" evidence="4"/>
<dbReference type="AlphaFoldDB" id="A0A9J5XET2"/>
<reference evidence="8 9" key="1">
    <citation type="submission" date="2020-09" db="EMBL/GenBank/DDBJ databases">
        <title>De no assembly of potato wild relative species, Solanum commersonii.</title>
        <authorList>
            <person name="Cho K."/>
        </authorList>
    </citation>
    <scope>NUCLEOTIDE SEQUENCE [LARGE SCALE GENOMIC DNA]</scope>
    <source>
        <strain evidence="8">LZ3.2</strain>
        <tissue evidence="8">Leaf</tissue>
    </source>
</reference>
<keyword evidence="4" id="KW-0378">Hydrolase</keyword>
<dbReference type="PANTHER" id="PTHR10492:SF100">
    <property type="entry name" value="ATP-DEPENDENT DNA HELICASE"/>
    <property type="match status" value="1"/>
</dbReference>
<keyword evidence="4" id="KW-0347">Helicase</keyword>
<dbReference type="GO" id="GO:0000723">
    <property type="term" value="P:telomere maintenance"/>
    <property type="evidence" value="ECO:0007669"/>
    <property type="project" value="InterPro"/>
</dbReference>
<gene>
    <name evidence="8" type="ORF">H5410_047339</name>
</gene>
<comment type="caution">
    <text evidence="8">The sequence shown here is derived from an EMBL/GenBank/DDBJ whole genome shotgun (WGS) entry which is preliminary data.</text>
</comment>
<keyword evidence="4" id="KW-0233">DNA recombination</keyword>
<keyword evidence="3 5" id="KW-0472">Membrane</keyword>
<dbReference type="GO" id="GO:0005524">
    <property type="term" value="F:ATP binding"/>
    <property type="evidence" value="ECO:0007669"/>
    <property type="project" value="UniProtKB-KW"/>
</dbReference>
<dbReference type="GO" id="GO:0006310">
    <property type="term" value="P:DNA recombination"/>
    <property type="evidence" value="ECO:0007669"/>
    <property type="project" value="UniProtKB-KW"/>
</dbReference>
<proteinExistence type="inferred from homology"/>
<dbReference type="Gene3D" id="1.20.1560.10">
    <property type="entry name" value="ABC transporter type 1, transmembrane domain"/>
    <property type="match status" value="1"/>
</dbReference>
<keyword evidence="4" id="KW-0067">ATP-binding</keyword>
<dbReference type="Pfam" id="PF05970">
    <property type="entry name" value="PIF1"/>
    <property type="match status" value="1"/>
</dbReference>
<feature type="transmembrane region" description="Helical" evidence="5">
    <location>
        <begin position="714"/>
        <end position="732"/>
    </location>
</feature>
<dbReference type="CDD" id="cd18809">
    <property type="entry name" value="SF1_C_RecD"/>
    <property type="match status" value="1"/>
</dbReference>